<proteinExistence type="predicted"/>
<evidence type="ECO:0000256" key="1">
    <source>
        <dbReference type="SAM" id="Phobius"/>
    </source>
</evidence>
<evidence type="ECO:0000313" key="3">
    <source>
        <dbReference type="Proteomes" id="UP000018958"/>
    </source>
</evidence>
<name>W2VSN5_PHYNI</name>
<organism evidence="2 3">
    <name type="scientific">Phytophthora nicotianae CJ01A1</name>
    <dbReference type="NCBI Taxonomy" id="1317063"/>
    <lineage>
        <taxon>Eukaryota</taxon>
        <taxon>Sar</taxon>
        <taxon>Stramenopiles</taxon>
        <taxon>Oomycota</taxon>
        <taxon>Peronosporomycetes</taxon>
        <taxon>Peronosporales</taxon>
        <taxon>Peronosporaceae</taxon>
        <taxon>Phytophthora</taxon>
    </lineage>
</organism>
<gene>
    <name evidence="2" type="ORF">F441_21382</name>
</gene>
<evidence type="ECO:0000313" key="2">
    <source>
        <dbReference type="EMBL" id="ETP01352.1"/>
    </source>
</evidence>
<comment type="caution">
    <text evidence="2">The sequence shown here is derived from an EMBL/GenBank/DDBJ whole genome shotgun (WGS) entry which is preliminary data.</text>
</comment>
<dbReference type="AlphaFoldDB" id="W2VSN5"/>
<keyword evidence="1" id="KW-1133">Transmembrane helix</keyword>
<accession>W2VSN5</accession>
<keyword evidence="1" id="KW-0472">Membrane</keyword>
<dbReference type="EMBL" id="ANIX01004266">
    <property type="protein sequence ID" value="ETP01352.1"/>
    <property type="molecule type" value="Genomic_DNA"/>
</dbReference>
<feature type="transmembrane region" description="Helical" evidence="1">
    <location>
        <begin position="98"/>
        <end position="117"/>
    </location>
</feature>
<dbReference type="Proteomes" id="UP000018958">
    <property type="component" value="Unassembled WGS sequence"/>
</dbReference>
<protein>
    <submittedName>
        <fullName evidence="2">Uncharacterized protein</fullName>
    </submittedName>
</protein>
<sequence>MRNWRCFCDRTVPDDSGGNAVGRMAGRIIGGRHVATARRSIRTAAVNIDDVEAVSNVGARVDEATGMATVAARDPRGGRGKARVRQSPSSCTGGVTRFAKVLTLVTLVAILLSLVVWNEDSGQEKDVKAVQLSGR</sequence>
<reference evidence="2 3" key="1">
    <citation type="submission" date="2013-11" db="EMBL/GenBank/DDBJ databases">
        <title>The Genome Sequence of Phytophthora parasitica CJ01A1.</title>
        <authorList>
            <consortium name="The Broad Institute Genomics Platform"/>
            <person name="Russ C."/>
            <person name="Tyler B."/>
            <person name="Panabieres F."/>
            <person name="Shan W."/>
            <person name="Tripathy S."/>
            <person name="Grunwald N."/>
            <person name="Machado M."/>
            <person name="Johnson C.S."/>
            <person name="Walker B."/>
            <person name="Young S.K."/>
            <person name="Zeng Q."/>
            <person name="Gargeya S."/>
            <person name="Fitzgerald M."/>
            <person name="Haas B."/>
            <person name="Abouelleil A."/>
            <person name="Allen A.W."/>
            <person name="Alvarado L."/>
            <person name="Arachchi H.M."/>
            <person name="Berlin A.M."/>
            <person name="Chapman S.B."/>
            <person name="Gainer-Dewar J."/>
            <person name="Goldberg J."/>
            <person name="Griggs A."/>
            <person name="Gujja S."/>
            <person name="Hansen M."/>
            <person name="Howarth C."/>
            <person name="Imamovic A."/>
            <person name="Ireland A."/>
            <person name="Larimer J."/>
            <person name="McCowan C."/>
            <person name="Murphy C."/>
            <person name="Pearson M."/>
            <person name="Poon T.W."/>
            <person name="Priest M."/>
            <person name="Roberts A."/>
            <person name="Saif S."/>
            <person name="Shea T."/>
            <person name="Sisk P."/>
            <person name="Sykes S."/>
            <person name="Wortman J."/>
            <person name="Nusbaum C."/>
            <person name="Birren B."/>
        </authorList>
    </citation>
    <scope>NUCLEOTIDE SEQUENCE [LARGE SCALE GENOMIC DNA]</scope>
    <source>
        <strain evidence="2 3">CJ01A1</strain>
    </source>
</reference>
<keyword evidence="1" id="KW-0812">Transmembrane</keyword>